<dbReference type="PANTHER" id="PTHR15576">
    <property type="entry name" value="RIBITOL-5-PHOSPHATE XYLOSYLTRANSFERASE 1"/>
    <property type="match status" value="1"/>
</dbReference>
<dbReference type="Proteomes" id="UP000023152">
    <property type="component" value="Unassembled WGS sequence"/>
</dbReference>
<dbReference type="EMBL" id="ASPP01016379">
    <property type="protein sequence ID" value="ETO17566.1"/>
    <property type="molecule type" value="Genomic_DNA"/>
</dbReference>
<gene>
    <name evidence="2" type="ORF">RFI_19754</name>
</gene>
<dbReference type="AlphaFoldDB" id="X6MV90"/>
<evidence type="ECO:0000313" key="2">
    <source>
        <dbReference type="EMBL" id="ETO17566.1"/>
    </source>
</evidence>
<dbReference type="GO" id="GO:0120053">
    <property type="term" value="F:ribitol beta-1,4-xylosyltransferase activity"/>
    <property type="evidence" value="ECO:0007669"/>
    <property type="project" value="InterPro"/>
</dbReference>
<accession>X6MV90</accession>
<dbReference type="InterPro" id="IPR055286">
    <property type="entry name" value="RXYLT1-like"/>
</dbReference>
<dbReference type="Pfam" id="PF24785">
    <property type="entry name" value="RXYLT1_C"/>
    <property type="match status" value="1"/>
</dbReference>
<name>X6MV90_RETFI</name>
<feature type="domain" description="RXYLT1 C-terminal" evidence="1">
    <location>
        <begin position="198"/>
        <end position="310"/>
    </location>
</feature>
<dbReference type="GO" id="GO:0005794">
    <property type="term" value="C:Golgi apparatus"/>
    <property type="evidence" value="ECO:0007669"/>
    <property type="project" value="TreeGrafter"/>
</dbReference>
<sequence>AKRMKTGKKIAPASALKSLLDTLYKFNNNKYSRHVLFNYGDEYCVQHNKEGIVWLPFGGNNETFFKAKKKNIFFFDVVSKCKTEFCSLVFFFFFFLQKDSEEMTPSLYNYEVVFYNYWNTWFETSPENNHSPVYQPLFWRYDIGSFVSAPQMLLNWTDGKELSSATNSKYNLSQKSSRNKKKVNSKKMDSKKDVVADLHFKFSNERKYLANAMYSLATGQGERSELQYLISMIVQKVEANIWDENKSIQIFTRYFSEWKGNNNEDGGYLNADQYKSVLLDSIFTICPFGNNPETFRLWEAIGHGSIPIIALDSSYFERYPCMDSFRPIFDFSQWYYGYNQTYPISHDEMSIHNRMLFSYDGPKMVDKIKMLIKKYQAMSKDVQTDQHMQELLIDEIELILKEDTNIFLPVVILRNWNELEDFFKKAIHIDWEWYQAHTLLWWHRFVKFKFDQMLHRLFESAPFCKTA</sequence>
<dbReference type="OrthoDB" id="8560686at2759"/>
<organism evidence="2 3">
    <name type="scientific">Reticulomyxa filosa</name>
    <dbReference type="NCBI Taxonomy" id="46433"/>
    <lineage>
        <taxon>Eukaryota</taxon>
        <taxon>Sar</taxon>
        <taxon>Rhizaria</taxon>
        <taxon>Retaria</taxon>
        <taxon>Foraminifera</taxon>
        <taxon>Monothalamids</taxon>
        <taxon>Reticulomyxidae</taxon>
        <taxon>Reticulomyxa</taxon>
    </lineage>
</organism>
<dbReference type="InterPro" id="IPR057538">
    <property type="entry name" value="RXYLT1_C"/>
</dbReference>
<reference evidence="2 3" key="1">
    <citation type="journal article" date="2013" name="Curr. Biol.">
        <title>The Genome of the Foraminiferan Reticulomyxa filosa.</title>
        <authorList>
            <person name="Glockner G."/>
            <person name="Hulsmann N."/>
            <person name="Schleicher M."/>
            <person name="Noegel A.A."/>
            <person name="Eichinger L."/>
            <person name="Gallinger C."/>
            <person name="Pawlowski J."/>
            <person name="Sierra R."/>
            <person name="Euteneuer U."/>
            <person name="Pillet L."/>
            <person name="Moustafa A."/>
            <person name="Platzer M."/>
            <person name="Groth M."/>
            <person name="Szafranski K."/>
            <person name="Schliwa M."/>
        </authorList>
    </citation>
    <scope>NUCLEOTIDE SEQUENCE [LARGE SCALE GENOMIC DNA]</scope>
</reference>
<comment type="caution">
    <text evidence="2">The sequence shown here is derived from an EMBL/GenBank/DDBJ whole genome shotgun (WGS) entry which is preliminary data.</text>
</comment>
<protein>
    <recommendedName>
        <fullName evidence="1">RXYLT1 C-terminal domain-containing protein</fullName>
    </recommendedName>
</protein>
<evidence type="ECO:0000313" key="3">
    <source>
        <dbReference type="Proteomes" id="UP000023152"/>
    </source>
</evidence>
<keyword evidence="3" id="KW-1185">Reference proteome</keyword>
<feature type="non-terminal residue" evidence="2">
    <location>
        <position position="1"/>
    </location>
</feature>
<dbReference type="GO" id="GO:0035269">
    <property type="term" value="P:protein O-linked glycosylation via mannose"/>
    <property type="evidence" value="ECO:0007669"/>
    <property type="project" value="InterPro"/>
</dbReference>
<evidence type="ECO:0000259" key="1">
    <source>
        <dbReference type="Pfam" id="PF24785"/>
    </source>
</evidence>
<dbReference type="PANTHER" id="PTHR15576:SF1">
    <property type="entry name" value="RIBITOL-5-PHOSPHATE XYLOSYLTRANSFERASE 1"/>
    <property type="match status" value="1"/>
</dbReference>
<proteinExistence type="predicted"/>